<name>A0A193LD20_9GAMM</name>
<dbReference type="SUPFAM" id="SSF111369">
    <property type="entry name" value="HlyD-like secretion proteins"/>
    <property type="match status" value="1"/>
</dbReference>
<dbReference type="PANTHER" id="PTHR30469:SF38">
    <property type="entry name" value="HLYD FAMILY SECRETION PROTEIN"/>
    <property type="match status" value="1"/>
</dbReference>
<evidence type="ECO:0000259" key="4">
    <source>
        <dbReference type="Pfam" id="PF25989"/>
    </source>
</evidence>
<dbReference type="InterPro" id="IPR058792">
    <property type="entry name" value="Beta-barrel_RND_2"/>
</dbReference>
<dbReference type="Gene3D" id="2.40.30.170">
    <property type="match status" value="1"/>
</dbReference>
<dbReference type="Proteomes" id="UP000092695">
    <property type="component" value="Chromosome"/>
</dbReference>
<dbReference type="Pfam" id="PF25917">
    <property type="entry name" value="BSH_RND"/>
    <property type="match status" value="1"/>
</dbReference>
<dbReference type="AlphaFoldDB" id="A0A193LD20"/>
<dbReference type="InterPro" id="IPR058625">
    <property type="entry name" value="MdtA-like_BSH"/>
</dbReference>
<proteinExistence type="inferred from homology"/>
<evidence type="ECO:0000259" key="3">
    <source>
        <dbReference type="Pfam" id="PF25954"/>
    </source>
</evidence>
<dbReference type="KEGG" id="woc:BA177_02775"/>
<dbReference type="PANTHER" id="PTHR30469">
    <property type="entry name" value="MULTIDRUG RESISTANCE PROTEIN MDTA"/>
    <property type="match status" value="1"/>
</dbReference>
<dbReference type="GO" id="GO:1990281">
    <property type="term" value="C:efflux pump complex"/>
    <property type="evidence" value="ECO:0007669"/>
    <property type="project" value="TreeGrafter"/>
</dbReference>
<dbReference type="Pfam" id="PF25954">
    <property type="entry name" value="Beta-barrel_RND_2"/>
    <property type="match status" value="1"/>
</dbReference>
<evidence type="ECO:0000259" key="2">
    <source>
        <dbReference type="Pfam" id="PF25917"/>
    </source>
</evidence>
<dbReference type="Gene3D" id="2.40.50.100">
    <property type="match status" value="1"/>
</dbReference>
<feature type="domain" description="CusB-like beta-barrel" evidence="3">
    <location>
        <begin position="192"/>
        <end position="263"/>
    </location>
</feature>
<dbReference type="InterPro" id="IPR006143">
    <property type="entry name" value="RND_pump_MFP"/>
</dbReference>
<evidence type="ECO:0000313" key="5">
    <source>
        <dbReference type="EMBL" id="ANO50284.1"/>
    </source>
</evidence>
<dbReference type="NCBIfam" id="TIGR01730">
    <property type="entry name" value="RND_mfp"/>
    <property type="match status" value="1"/>
</dbReference>
<dbReference type="Pfam" id="PF25989">
    <property type="entry name" value="YknX_C"/>
    <property type="match status" value="1"/>
</dbReference>
<keyword evidence="6" id="KW-1185">Reference proteome</keyword>
<protein>
    <submittedName>
        <fullName evidence="5">Uncharacterized protein</fullName>
    </submittedName>
</protein>
<dbReference type="EMBL" id="CP016268">
    <property type="protein sequence ID" value="ANO50284.1"/>
    <property type="molecule type" value="Genomic_DNA"/>
</dbReference>
<feature type="domain" description="Multidrug resistance protein MdtA-like barrel-sandwich hybrid" evidence="2">
    <location>
        <begin position="58"/>
        <end position="181"/>
    </location>
</feature>
<feature type="domain" description="YknX-like C-terminal permuted SH3-like" evidence="4">
    <location>
        <begin position="271"/>
        <end position="336"/>
    </location>
</feature>
<gene>
    <name evidence="5" type="ORF">BA177_02775</name>
</gene>
<dbReference type="Gene3D" id="1.10.287.470">
    <property type="entry name" value="Helix hairpin bin"/>
    <property type="match status" value="1"/>
</dbReference>
<dbReference type="GO" id="GO:0015562">
    <property type="term" value="F:efflux transmembrane transporter activity"/>
    <property type="evidence" value="ECO:0007669"/>
    <property type="project" value="TreeGrafter"/>
</dbReference>
<sequence length="348" mass="37399">MVPLAVCFSLVTGCGVGEARIASAAPPAAPLPVTGVSAYITDLYATYQATSTLNADRDAAVPARVSGEVVALLVEEGDRVVQGQLLARLDGQRLQLQVQQSAAEHTLRRTELRRQQRLHEHGLVSAASFDSLQYDVEALAAALELDRLNYSYTEIRAPISGVVSSRAIKLGQYLKPGDLAFRISDTTQLVATVRVPQNELEHFRVELPLSLQVNAAGTREYPALIDRISPVVDRSDGTFRVTSYVDNADGELAPGMFAKISVRYEKFADAVALPESAVMEEDGAFVVYVISNGQAERREIVPGVRDRGLVQIVDGVSAGDVVIKNGSTGVRDGTAVVAMNLAVAQQRR</sequence>
<reference evidence="5 6" key="1">
    <citation type="submission" date="2016-06" db="EMBL/GenBank/DDBJ databases">
        <title>Complete genome sequence of a deep-branching marine Gamma Proteobacterium Woeseia oceani type strain XK5.</title>
        <authorList>
            <person name="Mu D."/>
            <person name="Du Z."/>
        </authorList>
    </citation>
    <scope>NUCLEOTIDE SEQUENCE [LARGE SCALE GENOMIC DNA]</scope>
    <source>
        <strain evidence="5 6">XK5</strain>
    </source>
</reference>
<organism evidence="5 6">
    <name type="scientific">Woeseia oceani</name>
    <dbReference type="NCBI Taxonomy" id="1548547"/>
    <lineage>
        <taxon>Bacteria</taxon>
        <taxon>Pseudomonadati</taxon>
        <taxon>Pseudomonadota</taxon>
        <taxon>Gammaproteobacteria</taxon>
        <taxon>Woeseiales</taxon>
        <taxon>Woeseiaceae</taxon>
        <taxon>Woeseia</taxon>
    </lineage>
</organism>
<dbReference type="InterPro" id="IPR058637">
    <property type="entry name" value="YknX-like_C"/>
</dbReference>
<comment type="similarity">
    <text evidence="1">Belongs to the membrane fusion protein (MFP) (TC 8.A.1) family.</text>
</comment>
<evidence type="ECO:0000313" key="6">
    <source>
        <dbReference type="Proteomes" id="UP000092695"/>
    </source>
</evidence>
<dbReference type="Gene3D" id="2.40.420.20">
    <property type="match status" value="1"/>
</dbReference>
<dbReference type="STRING" id="1548547.BA177_02775"/>
<evidence type="ECO:0000256" key="1">
    <source>
        <dbReference type="ARBA" id="ARBA00009477"/>
    </source>
</evidence>
<accession>A0A193LD20</accession>